<dbReference type="Proteomes" id="UP000648187">
    <property type="component" value="Unassembled WGS sequence"/>
</dbReference>
<organism evidence="2 3">
    <name type="scientific">Spodoptera exigua</name>
    <name type="common">Beet armyworm</name>
    <name type="synonym">Noctua fulgens</name>
    <dbReference type="NCBI Taxonomy" id="7107"/>
    <lineage>
        <taxon>Eukaryota</taxon>
        <taxon>Metazoa</taxon>
        <taxon>Ecdysozoa</taxon>
        <taxon>Arthropoda</taxon>
        <taxon>Hexapoda</taxon>
        <taxon>Insecta</taxon>
        <taxon>Pterygota</taxon>
        <taxon>Neoptera</taxon>
        <taxon>Endopterygota</taxon>
        <taxon>Lepidoptera</taxon>
        <taxon>Glossata</taxon>
        <taxon>Ditrysia</taxon>
        <taxon>Noctuoidea</taxon>
        <taxon>Noctuidae</taxon>
        <taxon>Amphipyrinae</taxon>
        <taxon>Spodoptera</taxon>
    </lineage>
</organism>
<comment type="caution">
    <text evidence="2">The sequence shown here is derived from an EMBL/GenBank/DDBJ whole genome shotgun (WGS) entry which is preliminary data.</text>
</comment>
<name>A0A835L274_SPOEX</name>
<dbReference type="InterPro" id="IPR057251">
    <property type="entry name" value="FP_C"/>
</dbReference>
<keyword evidence="3" id="KW-1185">Reference proteome</keyword>
<dbReference type="AlphaFoldDB" id="A0A835L274"/>
<evidence type="ECO:0000259" key="1">
    <source>
        <dbReference type="Pfam" id="PF25298"/>
    </source>
</evidence>
<gene>
    <name evidence="2" type="ORF">HW555_009037</name>
</gene>
<reference evidence="2" key="1">
    <citation type="submission" date="2020-08" db="EMBL/GenBank/DDBJ databases">
        <title>Spodoptera exigua strain:BAW_Kor-Di-RS1 Genome sequencing and assembly.</title>
        <authorList>
            <person name="Kim J."/>
            <person name="Nam H.Y."/>
            <person name="Kwon M."/>
            <person name="Choi J.H."/>
            <person name="Cho S.R."/>
            <person name="Kim G.-H."/>
        </authorList>
    </citation>
    <scope>NUCLEOTIDE SEQUENCE</scope>
    <source>
        <strain evidence="2">BAW_Kor-Di-RS1</strain>
        <tissue evidence="2">Whole-body</tissue>
    </source>
</reference>
<evidence type="ECO:0000313" key="3">
    <source>
        <dbReference type="Proteomes" id="UP000648187"/>
    </source>
</evidence>
<protein>
    <recommendedName>
        <fullName evidence="1">FP protein C-terminal domain-containing protein</fullName>
    </recommendedName>
</protein>
<feature type="domain" description="FP protein C-terminal" evidence="1">
    <location>
        <begin position="105"/>
        <end position="154"/>
    </location>
</feature>
<proteinExistence type="predicted"/>
<accession>A0A835L274</accession>
<sequence>MADIIYIPKTEQRETSGDLINSIQKLGKILNIDIETSGIRDIYRVNTKTDNNKPIIVEFVSKLTKENIITAVKKFNSENRNNKLNTTHLQIKGPQNPIYVAETLTASARKLFYLSREFAKEHNYSFCWVANGRIFLRKAEGQKSTRVDSESDLNCSTVNQNHITFLGSVSNEDDNWFTISMKPNIGYQMKPLRNEMKARNIIHLIQFVPGFIIEL</sequence>
<dbReference type="Pfam" id="PF25298">
    <property type="entry name" value="Baculo_FP_2nd"/>
    <property type="match status" value="1"/>
</dbReference>
<evidence type="ECO:0000313" key="2">
    <source>
        <dbReference type="EMBL" id="KAF9412467.1"/>
    </source>
</evidence>
<dbReference type="EMBL" id="JACKWZ010000188">
    <property type="protein sequence ID" value="KAF9412467.1"/>
    <property type="molecule type" value="Genomic_DNA"/>
</dbReference>